<protein>
    <submittedName>
        <fullName evidence="1">Uncharacterized protein</fullName>
    </submittedName>
</protein>
<sequence length="270" mass="31218">MISHNNSDEKDENFINENTIFLRLLEIDKKRLAGVSMSIADIPSNYTATTYFDLLIEELTKSFKEIIDDGGKKEKILYIIDSLILSVEVDLADPVLINIKSSNDYFLKKLMHLKHLFSFNAPSAPKIEKQLPEILEKSIRFSNNEIIEVLHSLLKDYFENSENELLKVLKGQSIKRLLLFPSNQNKFVEVFKRAKYNGFILSSSTEIKSWICSNFMYTKTKGVSKTLEKFNPNSVWDILTKDKGQPKPSERICVCDILPFKSYSQRNRET</sequence>
<dbReference type="EMBL" id="FTOL01000001">
    <property type="protein sequence ID" value="SIS57426.1"/>
    <property type="molecule type" value="Genomic_DNA"/>
</dbReference>
<evidence type="ECO:0000313" key="2">
    <source>
        <dbReference type="Proteomes" id="UP000186744"/>
    </source>
</evidence>
<dbReference type="OrthoDB" id="1164998at2"/>
<keyword evidence="2" id="KW-1185">Reference proteome</keyword>
<proteinExistence type="predicted"/>
<name>A0A1N7K774_9FLAO</name>
<gene>
    <name evidence="1" type="ORF">SAMN05421786_101282</name>
</gene>
<evidence type="ECO:0000313" key="1">
    <source>
        <dbReference type="EMBL" id="SIS57426.1"/>
    </source>
</evidence>
<dbReference type="STRING" id="373668.SAMN05421786_101282"/>
<reference evidence="2" key="1">
    <citation type="submission" date="2017-01" db="EMBL/GenBank/DDBJ databases">
        <authorList>
            <person name="Varghese N."/>
            <person name="Submissions S."/>
        </authorList>
    </citation>
    <scope>NUCLEOTIDE SEQUENCE [LARGE SCALE GENOMIC DNA]</scope>
    <source>
        <strain evidence="2">DSM 18017</strain>
    </source>
</reference>
<dbReference type="RefSeq" id="WP_076549328.1">
    <property type="nucleotide sequence ID" value="NZ_FTOL01000001.1"/>
</dbReference>
<accession>A0A1N7K774</accession>
<organism evidence="1 2">
    <name type="scientific">Chryseobacterium ureilyticum</name>
    <dbReference type="NCBI Taxonomy" id="373668"/>
    <lineage>
        <taxon>Bacteria</taxon>
        <taxon>Pseudomonadati</taxon>
        <taxon>Bacteroidota</taxon>
        <taxon>Flavobacteriia</taxon>
        <taxon>Flavobacteriales</taxon>
        <taxon>Weeksellaceae</taxon>
        <taxon>Chryseobacterium group</taxon>
        <taxon>Chryseobacterium</taxon>
    </lineage>
</organism>
<dbReference type="Proteomes" id="UP000186744">
    <property type="component" value="Unassembled WGS sequence"/>
</dbReference>
<dbReference type="AlphaFoldDB" id="A0A1N7K774"/>